<dbReference type="GO" id="GO:0007165">
    <property type="term" value="P:signal transduction"/>
    <property type="evidence" value="ECO:0007669"/>
    <property type="project" value="InterPro"/>
</dbReference>
<dbReference type="PANTHER" id="PTHR15228:SF25">
    <property type="entry name" value="F-BAR DOMAIN-CONTAINING PROTEIN"/>
    <property type="match status" value="1"/>
</dbReference>
<keyword evidence="2" id="KW-0175">Coiled coil</keyword>
<feature type="compositionally biased region" description="Basic and acidic residues" evidence="3">
    <location>
        <begin position="359"/>
        <end position="368"/>
    </location>
</feature>
<feature type="region of interest" description="Disordered" evidence="3">
    <location>
        <begin position="359"/>
        <end position="392"/>
    </location>
</feature>
<dbReference type="GO" id="GO:0005096">
    <property type="term" value="F:GTPase activator activity"/>
    <property type="evidence" value="ECO:0007669"/>
    <property type="project" value="UniProtKB-KW"/>
</dbReference>
<dbReference type="EMBL" id="JAEUBF010000833">
    <property type="protein sequence ID" value="KAH3674724.1"/>
    <property type="molecule type" value="Genomic_DNA"/>
</dbReference>
<protein>
    <recommendedName>
        <fullName evidence="4">Rho-GAP domain-containing protein</fullName>
    </recommendedName>
</protein>
<organism evidence="5 6">
    <name type="scientific">Wickerhamomyces mucosus</name>
    <dbReference type="NCBI Taxonomy" id="1378264"/>
    <lineage>
        <taxon>Eukaryota</taxon>
        <taxon>Fungi</taxon>
        <taxon>Dikarya</taxon>
        <taxon>Ascomycota</taxon>
        <taxon>Saccharomycotina</taxon>
        <taxon>Saccharomycetes</taxon>
        <taxon>Phaffomycetales</taxon>
        <taxon>Wickerhamomycetaceae</taxon>
        <taxon>Wickerhamomyces</taxon>
    </lineage>
</organism>
<evidence type="ECO:0000313" key="6">
    <source>
        <dbReference type="Proteomes" id="UP000769528"/>
    </source>
</evidence>
<dbReference type="Gene3D" id="1.10.555.10">
    <property type="entry name" value="Rho GTPase activation protein"/>
    <property type="match status" value="1"/>
</dbReference>
<evidence type="ECO:0000259" key="4">
    <source>
        <dbReference type="PROSITE" id="PS50238"/>
    </source>
</evidence>
<name>A0A9P8PNQ1_9ASCO</name>
<sequence>MSNHIEQSPSRSPGGISSWWKQFKKHQNDINDNWNDKPIDELNIKRPLNLKSKSFNHARPNLNEIEIRQQRDQFLSANKHFEFGNEIFGAPLKDSIDIAESLISVPSDDPNDFIRYGRIPLLIGKCGSYLKENGLKKEGIFRLAGSSKRIKELQYIFSSAPEYGRKLNWDGYTVHDAASLFRRYLNSLPEPLVPLNLYEEFRKPVIERPRMIRHIQLRNESIERKLNTQVSAGNPSNQEQINEKENDLTLEELEIKRQKDARKQRKLAKDLRNALKEYRQLIDKLPIAQKHLLYYILDMLSMFSDHSKENLMTARNLAAIFQPSILSHPDHDLNPEQYALSQSVVELLIEYSKRLLPDVKKSNDDNHNNKNKLSYQSNGSNGAKNNNSNNIIIKNHNDQHNQQSNIPIINIINNGGDSIEVKDTNTSNQFANDEELPRRLSTVNLMVYKNNSKTRPHSRSLSSTNGIPDTINRMPIITKYENNIGTEDETSDDEDSQQIKSIPSSPLPKLTTTTSDKIESNSKFDISTTLKEKKIRPVSMFPGSSYNISPPLDPESVEERKSRWLSINKSEELIQPLKKENWFKRLRSSSGSKKKD</sequence>
<evidence type="ECO:0000256" key="1">
    <source>
        <dbReference type="ARBA" id="ARBA00022468"/>
    </source>
</evidence>
<dbReference type="OrthoDB" id="3196451at2759"/>
<feature type="domain" description="Rho-GAP" evidence="4">
    <location>
        <begin position="96"/>
        <end position="356"/>
    </location>
</feature>
<dbReference type="GO" id="GO:0005938">
    <property type="term" value="C:cell cortex"/>
    <property type="evidence" value="ECO:0007669"/>
    <property type="project" value="TreeGrafter"/>
</dbReference>
<dbReference type="InterPro" id="IPR000198">
    <property type="entry name" value="RhoGAP_dom"/>
</dbReference>
<proteinExistence type="predicted"/>
<keyword evidence="6" id="KW-1185">Reference proteome</keyword>
<evidence type="ECO:0000256" key="2">
    <source>
        <dbReference type="SAM" id="Coils"/>
    </source>
</evidence>
<dbReference type="PROSITE" id="PS50238">
    <property type="entry name" value="RHOGAP"/>
    <property type="match status" value="1"/>
</dbReference>
<keyword evidence="1" id="KW-0343">GTPase activation</keyword>
<feature type="region of interest" description="Disordered" evidence="3">
    <location>
        <begin position="485"/>
        <end position="516"/>
    </location>
</feature>
<dbReference type="GO" id="GO:0060237">
    <property type="term" value="P:regulation of fungal-type cell wall organization"/>
    <property type="evidence" value="ECO:0007669"/>
    <property type="project" value="TreeGrafter"/>
</dbReference>
<reference evidence="5" key="1">
    <citation type="journal article" date="2021" name="Open Biol.">
        <title>Shared evolutionary footprints suggest mitochondrial oxidative damage underlies multiple complex I losses in fungi.</title>
        <authorList>
            <person name="Schikora-Tamarit M.A."/>
            <person name="Marcet-Houben M."/>
            <person name="Nosek J."/>
            <person name="Gabaldon T."/>
        </authorList>
    </citation>
    <scope>NUCLEOTIDE SEQUENCE</scope>
    <source>
        <strain evidence="5">CBS6341</strain>
    </source>
</reference>
<feature type="coiled-coil region" evidence="2">
    <location>
        <begin position="241"/>
        <end position="284"/>
    </location>
</feature>
<reference evidence="5" key="2">
    <citation type="submission" date="2021-01" db="EMBL/GenBank/DDBJ databases">
        <authorList>
            <person name="Schikora-Tamarit M.A."/>
        </authorList>
    </citation>
    <scope>NUCLEOTIDE SEQUENCE</scope>
    <source>
        <strain evidence="5">CBS6341</strain>
    </source>
</reference>
<dbReference type="InterPro" id="IPR051025">
    <property type="entry name" value="RhoGAP"/>
</dbReference>
<dbReference type="SUPFAM" id="SSF48350">
    <property type="entry name" value="GTPase activation domain, GAP"/>
    <property type="match status" value="1"/>
</dbReference>
<dbReference type="SMART" id="SM00324">
    <property type="entry name" value="RhoGAP"/>
    <property type="match status" value="1"/>
</dbReference>
<gene>
    <name evidence="5" type="ORF">WICMUC_003084</name>
</gene>
<evidence type="ECO:0000313" key="5">
    <source>
        <dbReference type="EMBL" id="KAH3674724.1"/>
    </source>
</evidence>
<feature type="compositionally biased region" description="Acidic residues" evidence="3">
    <location>
        <begin position="486"/>
        <end position="496"/>
    </location>
</feature>
<accession>A0A9P8PNQ1</accession>
<dbReference type="AlphaFoldDB" id="A0A9P8PNQ1"/>
<feature type="compositionally biased region" description="Low complexity" evidence="3">
    <location>
        <begin position="498"/>
        <end position="515"/>
    </location>
</feature>
<dbReference type="Proteomes" id="UP000769528">
    <property type="component" value="Unassembled WGS sequence"/>
</dbReference>
<comment type="caution">
    <text evidence="5">The sequence shown here is derived from an EMBL/GenBank/DDBJ whole genome shotgun (WGS) entry which is preliminary data.</text>
</comment>
<feature type="compositionally biased region" description="Low complexity" evidence="3">
    <location>
        <begin position="377"/>
        <end position="392"/>
    </location>
</feature>
<evidence type="ECO:0000256" key="3">
    <source>
        <dbReference type="SAM" id="MobiDB-lite"/>
    </source>
</evidence>
<dbReference type="Pfam" id="PF00620">
    <property type="entry name" value="RhoGAP"/>
    <property type="match status" value="2"/>
</dbReference>
<dbReference type="InterPro" id="IPR008936">
    <property type="entry name" value="Rho_GTPase_activation_prot"/>
</dbReference>
<dbReference type="PANTHER" id="PTHR15228">
    <property type="entry name" value="SPERMATHECAL PHYSIOLOGY VARIANT"/>
    <property type="match status" value="1"/>
</dbReference>